<dbReference type="PANTHER" id="PTHR45953:SF1">
    <property type="entry name" value="IDURONATE 2-SULFATASE"/>
    <property type="match status" value="1"/>
</dbReference>
<evidence type="ECO:0000313" key="5">
    <source>
        <dbReference type="EMBL" id="MBW3097186.1"/>
    </source>
</evidence>
<evidence type="ECO:0000259" key="4">
    <source>
        <dbReference type="Pfam" id="PF00884"/>
    </source>
</evidence>
<keyword evidence="6" id="KW-1185">Reference proteome</keyword>
<keyword evidence="1" id="KW-0479">Metal-binding</keyword>
<feature type="region of interest" description="Disordered" evidence="3">
    <location>
        <begin position="319"/>
        <end position="338"/>
    </location>
</feature>
<evidence type="ECO:0000256" key="1">
    <source>
        <dbReference type="ARBA" id="ARBA00022723"/>
    </source>
</evidence>
<comment type="caution">
    <text evidence="5">The sequence shown here is derived from an EMBL/GenBank/DDBJ whole genome shotgun (WGS) entry which is preliminary data.</text>
</comment>
<evidence type="ECO:0000256" key="3">
    <source>
        <dbReference type="SAM" id="MobiDB-lite"/>
    </source>
</evidence>
<name>A0ABS6WMK8_9HYPH</name>
<reference evidence="5" key="1">
    <citation type="submission" date="2021-07" db="EMBL/GenBank/DDBJ databases">
        <title>Pseudohoeflea marina sp. nov. a polyhydroxyalcanoate-producing bacterium.</title>
        <authorList>
            <person name="Zheng W."/>
            <person name="Yu S."/>
            <person name="Huang Y."/>
        </authorList>
    </citation>
    <scope>NUCLEOTIDE SEQUENCE</scope>
    <source>
        <strain evidence="5">DP4N28-3</strain>
    </source>
</reference>
<keyword evidence="2" id="KW-0378">Hydrolase</keyword>
<dbReference type="PANTHER" id="PTHR45953">
    <property type="entry name" value="IDURONATE 2-SULFATASE"/>
    <property type="match status" value="1"/>
</dbReference>
<feature type="domain" description="Sulfatase N-terminal" evidence="4">
    <location>
        <begin position="1"/>
        <end position="255"/>
    </location>
</feature>
<dbReference type="EMBL" id="JAHWQX010000002">
    <property type="protein sequence ID" value="MBW3097186.1"/>
    <property type="molecule type" value="Genomic_DNA"/>
</dbReference>
<dbReference type="Pfam" id="PF00884">
    <property type="entry name" value="Sulfatase"/>
    <property type="match status" value="1"/>
</dbReference>
<sequence>MRDAGYETLSIGKLHYRSPEVDTGFSRTLLPMHVVDGRGDVLGSVRNPLPKRAKGRSLAKGVGTGETSTTRYDRAIADAACGEILGRAKQGEAARPWLMFVSFVAPHFPLTAPEEFAALYPYETMPLPFSATASERGHPWFAQMRQSLNWDDGFDGTKRRQAVAAYYALTSFMDANVGRVLDSLDQSGLASNTRVIYLSDHGEALGKRDLWGKSTLYEESAAVPLIIAGPDVPAQEISARVGLADIDRTVREAFGLPRAGPEGTDLLAMAQGRAEPPEDVLSQFHGGGAASGAYMIRYGDWKYIAYAGGYPSQLFHLPTDPQERSDRSNDPAAAKACAEGERRLRRYLDPEQIDKMAKADQANLVDRHGGREAVISKGGFGATPPPGDSARYGKGK</sequence>
<gene>
    <name evidence="5" type="ORF">KY465_07835</name>
</gene>
<evidence type="ECO:0000256" key="2">
    <source>
        <dbReference type="ARBA" id="ARBA00022801"/>
    </source>
</evidence>
<accession>A0ABS6WMK8</accession>
<organism evidence="5 6">
    <name type="scientific">Pseudohoeflea coraliihabitans</name>
    <dbReference type="NCBI Taxonomy" id="2860393"/>
    <lineage>
        <taxon>Bacteria</taxon>
        <taxon>Pseudomonadati</taxon>
        <taxon>Pseudomonadota</taxon>
        <taxon>Alphaproteobacteria</taxon>
        <taxon>Hyphomicrobiales</taxon>
        <taxon>Rhizobiaceae</taxon>
        <taxon>Pseudohoeflea</taxon>
    </lineage>
</organism>
<protein>
    <submittedName>
        <fullName evidence="5">Sulfatase-like hydrolase/transferase</fullName>
    </submittedName>
</protein>
<dbReference type="Proteomes" id="UP001430804">
    <property type="component" value="Unassembled WGS sequence"/>
</dbReference>
<dbReference type="InterPro" id="IPR000917">
    <property type="entry name" value="Sulfatase_N"/>
</dbReference>
<evidence type="ECO:0000313" key="6">
    <source>
        <dbReference type="Proteomes" id="UP001430804"/>
    </source>
</evidence>
<feature type="region of interest" description="Disordered" evidence="3">
    <location>
        <begin position="364"/>
        <end position="396"/>
    </location>
</feature>
<proteinExistence type="predicted"/>